<evidence type="ECO:0000256" key="1">
    <source>
        <dbReference type="ARBA" id="ARBA00022723"/>
    </source>
</evidence>
<dbReference type="PROSITE" id="PS51471">
    <property type="entry name" value="FE2OG_OXY"/>
    <property type="match status" value="1"/>
</dbReference>
<dbReference type="OrthoDB" id="406156at2759"/>
<accession>A0A5A7NWT0</accession>
<evidence type="ECO:0000259" key="4">
    <source>
        <dbReference type="PROSITE" id="PS51471"/>
    </source>
</evidence>
<sequence length="284" mass="31764">MGEACKVMEELFSLPVDEISNDANENGWVYMGSTSFATKLGAHLWRDNLKHTCHPLEQSMQNWPQNPKRYRDVMGVYIVEIRRLSLRILELISQGLGLEKGYLEEMSRVQFLTASNYPACPDPSLTLGILKHFDHSLITILFQGSCGGLQVLKGDKWIGVEVVPNAFVVNIGTQIEIISNGKLRSAQHRVVTSKEGSRTSIASFINPSPDCIIEPAKVLVNESNPPLYQPTTFKDFVKAFKPFGPFTNLVQHDSRANPLHPGENDADEIALAYLDKYDPLRPLL</sequence>
<organism evidence="5 6">
    <name type="scientific">Striga asiatica</name>
    <name type="common">Asiatic witchweed</name>
    <name type="synonym">Buchnera asiatica</name>
    <dbReference type="NCBI Taxonomy" id="4170"/>
    <lineage>
        <taxon>Eukaryota</taxon>
        <taxon>Viridiplantae</taxon>
        <taxon>Streptophyta</taxon>
        <taxon>Embryophyta</taxon>
        <taxon>Tracheophyta</taxon>
        <taxon>Spermatophyta</taxon>
        <taxon>Magnoliopsida</taxon>
        <taxon>eudicotyledons</taxon>
        <taxon>Gunneridae</taxon>
        <taxon>Pentapetalae</taxon>
        <taxon>asterids</taxon>
        <taxon>lamiids</taxon>
        <taxon>Lamiales</taxon>
        <taxon>Orobanchaceae</taxon>
        <taxon>Buchnereae</taxon>
        <taxon>Striga</taxon>
    </lineage>
</organism>
<dbReference type="Gene3D" id="2.60.120.330">
    <property type="entry name" value="B-lactam Antibiotic, Isopenicillin N Synthase, Chain"/>
    <property type="match status" value="1"/>
</dbReference>
<dbReference type="Proteomes" id="UP000325081">
    <property type="component" value="Unassembled WGS sequence"/>
</dbReference>
<dbReference type="AlphaFoldDB" id="A0A5A7NWT0"/>
<dbReference type="InterPro" id="IPR044861">
    <property type="entry name" value="IPNS-like_FE2OG_OXY"/>
</dbReference>
<evidence type="ECO:0000256" key="2">
    <source>
        <dbReference type="ARBA" id="ARBA00023004"/>
    </source>
</evidence>
<keyword evidence="6" id="KW-1185">Reference proteome</keyword>
<protein>
    <submittedName>
        <fullName evidence="5">2-oxoglutarate (2OG) and Fe(II)-dependent oxygenase superfamily protein</fullName>
    </submittedName>
</protein>
<proteinExistence type="inferred from homology"/>
<reference evidence="6" key="1">
    <citation type="journal article" date="2019" name="Curr. Biol.">
        <title>Genome Sequence of Striga asiatica Provides Insight into the Evolution of Plant Parasitism.</title>
        <authorList>
            <person name="Yoshida S."/>
            <person name="Kim S."/>
            <person name="Wafula E.K."/>
            <person name="Tanskanen J."/>
            <person name="Kim Y.M."/>
            <person name="Honaas L."/>
            <person name="Yang Z."/>
            <person name="Spallek T."/>
            <person name="Conn C.E."/>
            <person name="Ichihashi Y."/>
            <person name="Cheong K."/>
            <person name="Cui S."/>
            <person name="Der J.P."/>
            <person name="Gundlach H."/>
            <person name="Jiao Y."/>
            <person name="Hori C."/>
            <person name="Ishida J.K."/>
            <person name="Kasahara H."/>
            <person name="Kiba T."/>
            <person name="Kim M.S."/>
            <person name="Koo N."/>
            <person name="Laohavisit A."/>
            <person name="Lee Y.H."/>
            <person name="Lumba S."/>
            <person name="McCourt P."/>
            <person name="Mortimer J.C."/>
            <person name="Mutuku J.M."/>
            <person name="Nomura T."/>
            <person name="Sasaki-Sekimoto Y."/>
            <person name="Seto Y."/>
            <person name="Wang Y."/>
            <person name="Wakatake T."/>
            <person name="Sakakibara H."/>
            <person name="Demura T."/>
            <person name="Yamaguchi S."/>
            <person name="Yoneyama K."/>
            <person name="Manabe R.I."/>
            <person name="Nelson D.C."/>
            <person name="Schulman A.H."/>
            <person name="Timko M.P."/>
            <person name="dePamphilis C.W."/>
            <person name="Choi D."/>
            <person name="Shirasu K."/>
        </authorList>
    </citation>
    <scope>NUCLEOTIDE SEQUENCE [LARGE SCALE GENOMIC DNA]</scope>
    <source>
        <strain evidence="6">cv. UVA1</strain>
    </source>
</reference>
<dbReference type="SUPFAM" id="SSF51197">
    <property type="entry name" value="Clavaminate synthase-like"/>
    <property type="match status" value="1"/>
</dbReference>
<keyword evidence="1 3" id="KW-0479">Metal-binding</keyword>
<comment type="similarity">
    <text evidence="3">Belongs to the iron/ascorbate-dependent oxidoreductase family.</text>
</comment>
<dbReference type="GO" id="GO:0016491">
    <property type="term" value="F:oxidoreductase activity"/>
    <property type="evidence" value="ECO:0007669"/>
    <property type="project" value="UniProtKB-KW"/>
</dbReference>
<dbReference type="InterPro" id="IPR005123">
    <property type="entry name" value="Oxoglu/Fe-dep_dioxygenase_dom"/>
</dbReference>
<dbReference type="InterPro" id="IPR050295">
    <property type="entry name" value="Plant_2OG-oxidoreductases"/>
</dbReference>
<feature type="domain" description="Fe2OG dioxygenase" evidence="4">
    <location>
        <begin position="108"/>
        <end position="207"/>
    </location>
</feature>
<evidence type="ECO:0000313" key="6">
    <source>
        <dbReference type="Proteomes" id="UP000325081"/>
    </source>
</evidence>
<keyword evidence="3" id="KW-0560">Oxidoreductase</keyword>
<dbReference type="InterPro" id="IPR027443">
    <property type="entry name" value="IPNS-like_sf"/>
</dbReference>
<comment type="caution">
    <text evidence="5">The sequence shown here is derived from an EMBL/GenBank/DDBJ whole genome shotgun (WGS) entry which is preliminary data.</text>
</comment>
<dbReference type="Pfam" id="PF03171">
    <property type="entry name" value="2OG-FeII_Oxy"/>
    <property type="match status" value="1"/>
</dbReference>
<dbReference type="GO" id="GO:0046872">
    <property type="term" value="F:metal ion binding"/>
    <property type="evidence" value="ECO:0007669"/>
    <property type="project" value="UniProtKB-KW"/>
</dbReference>
<name>A0A5A7NWT0_STRAF</name>
<evidence type="ECO:0000313" key="5">
    <source>
        <dbReference type="EMBL" id="GER24924.1"/>
    </source>
</evidence>
<keyword evidence="2 3" id="KW-0408">Iron</keyword>
<evidence type="ECO:0000256" key="3">
    <source>
        <dbReference type="RuleBase" id="RU003682"/>
    </source>
</evidence>
<dbReference type="EMBL" id="BKCP01000001">
    <property type="protein sequence ID" value="GER24924.1"/>
    <property type="molecule type" value="Genomic_DNA"/>
</dbReference>
<gene>
    <name evidence="5" type="ORF">STAS_00460</name>
</gene>
<dbReference type="PANTHER" id="PTHR47991">
    <property type="entry name" value="OXOGLUTARATE/IRON-DEPENDENT DIOXYGENASE"/>
    <property type="match status" value="1"/>
</dbReference>